<evidence type="ECO:0000256" key="2">
    <source>
        <dbReference type="ARBA" id="ARBA00005062"/>
    </source>
</evidence>
<dbReference type="InterPro" id="IPR002912">
    <property type="entry name" value="ACT_dom"/>
</dbReference>
<sequence>MSPAEKQVFDRPVRIGMLGCGVVGSHVARLLLADTEELSTRAGVKIELARIAVRTIKAHEGINPSLFTTDALSIVNDPEIDLIIEVMGGIEPARQLIMTAIENHKSVVTANKALLASHGAEMFTAAYAKGEDIYYEAAVAGAIPIIRPMRDSLVGDFVTRIMGIVNGTTNYILTKMHEDNREFADVLKEAQALGYAEADPTADIEGFDAAAKAAILSGLAFHTRVTIDDVYREGISKITLEDVQIAKSMDHVIKLLAISELTPKDEISVRVHPVMLHKSHPLASVRDAFNAVFVEAESAGSLMFYGRGAGGAPTASAILGDVCAVARHIAHNSVGQRETDYADRDIAPIETTKTKFLIRLEVEEKAGVLAAIASTFSSQGVSIQTVHQTGRESDAEVTIVTHQATEGELKKTVAALNSMEMVKRISSVIRVEGALPA</sequence>
<dbReference type="InterPro" id="IPR016204">
    <property type="entry name" value="HDH"/>
</dbReference>
<dbReference type="PIRSF" id="PIRSF000098">
    <property type="entry name" value="Homoser_dehydrog"/>
    <property type="match status" value="1"/>
</dbReference>
<comment type="pathway">
    <text evidence="2">Amino-acid biosynthesis; L-methionine biosynthesis via de novo pathway; L-homoserine from L-aspartate: step 3/3.</text>
</comment>
<evidence type="ECO:0000256" key="1">
    <source>
        <dbReference type="ARBA" id="ARBA00005056"/>
    </source>
</evidence>
<evidence type="ECO:0000256" key="3">
    <source>
        <dbReference type="ARBA" id="ARBA00006753"/>
    </source>
</evidence>
<dbReference type="GO" id="GO:0009086">
    <property type="term" value="P:methionine biosynthetic process"/>
    <property type="evidence" value="ECO:0007669"/>
    <property type="project" value="UniProtKB-KW"/>
</dbReference>
<evidence type="ECO:0000256" key="7">
    <source>
        <dbReference type="ARBA" id="ARBA00022697"/>
    </source>
</evidence>
<dbReference type="EMBL" id="CAFBLW010000062">
    <property type="protein sequence ID" value="CAB4878673.1"/>
    <property type="molecule type" value="Genomic_DNA"/>
</dbReference>
<dbReference type="Gene3D" id="3.40.50.720">
    <property type="entry name" value="NAD(P)-binding Rossmann-like Domain"/>
    <property type="match status" value="1"/>
</dbReference>
<dbReference type="NCBIfam" id="NF004976">
    <property type="entry name" value="PRK06349.1"/>
    <property type="match status" value="1"/>
</dbReference>
<dbReference type="Pfam" id="PF00742">
    <property type="entry name" value="Homoserine_dh"/>
    <property type="match status" value="1"/>
</dbReference>
<keyword evidence="9" id="KW-0560">Oxidoreductase</keyword>
<dbReference type="InterPro" id="IPR001342">
    <property type="entry name" value="HDH_cat"/>
</dbReference>
<dbReference type="SUPFAM" id="SSF51735">
    <property type="entry name" value="NAD(P)-binding Rossmann-fold domains"/>
    <property type="match status" value="1"/>
</dbReference>
<feature type="domain" description="ACT" evidence="11">
    <location>
        <begin position="357"/>
        <end position="430"/>
    </location>
</feature>
<evidence type="ECO:0000259" key="11">
    <source>
        <dbReference type="PROSITE" id="PS51671"/>
    </source>
</evidence>
<keyword evidence="8" id="KW-0521">NADP</keyword>
<dbReference type="SUPFAM" id="SSF55021">
    <property type="entry name" value="ACT-like"/>
    <property type="match status" value="1"/>
</dbReference>
<dbReference type="Pfam" id="PF03447">
    <property type="entry name" value="NAD_binding_3"/>
    <property type="match status" value="1"/>
</dbReference>
<name>A0A6J7EG66_9ZZZZ</name>
<keyword evidence="7" id="KW-0791">Threonine biosynthesis</keyword>
<dbReference type="PANTHER" id="PTHR43331:SF1">
    <property type="entry name" value="HOMOSERINE DEHYDROGENASE"/>
    <property type="match status" value="1"/>
</dbReference>
<evidence type="ECO:0000256" key="6">
    <source>
        <dbReference type="ARBA" id="ARBA00022605"/>
    </source>
</evidence>
<evidence type="ECO:0000256" key="5">
    <source>
        <dbReference type="ARBA" id="ARBA00013376"/>
    </source>
</evidence>
<dbReference type="CDD" id="cd04881">
    <property type="entry name" value="ACT_HSDH-Hom"/>
    <property type="match status" value="1"/>
</dbReference>
<evidence type="ECO:0000256" key="10">
    <source>
        <dbReference type="ARBA" id="ARBA00023167"/>
    </source>
</evidence>
<accession>A0A6J7EG66</accession>
<dbReference type="FunFam" id="3.30.360.10:FF:000005">
    <property type="entry name" value="Homoserine dehydrogenase"/>
    <property type="match status" value="1"/>
</dbReference>
<proteinExistence type="inferred from homology"/>
<dbReference type="InterPro" id="IPR036291">
    <property type="entry name" value="NAD(P)-bd_dom_sf"/>
</dbReference>
<evidence type="ECO:0000313" key="12">
    <source>
        <dbReference type="EMBL" id="CAB4878673.1"/>
    </source>
</evidence>
<protein>
    <recommendedName>
        <fullName evidence="5">Homoserine dehydrogenase</fullName>
        <ecNumber evidence="4">1.1.1.3</ecNumber>
    </recommendedName>
</protein>
<dbReference type="UniPathway" id="UPA00051">
    <property type="reaction ID" value="UER00465"/>
</dbReference>
<dbReference type="InterPro" id="IPR005106">
    <property type="entry name" value="Asp/hSer_DH_NAD-bd"/>
</dbReference>
<gene>
    <name evidence="12" type="ORF">UFOPK3461_00759</name>
</gene>
<dbReference type="InterPro" id="IPR019811">
    <property type="entry name" value="HDH_CS"/>
</dbReference>
<dbReference type="GO" id="GO:0009088">
    <property type="term" value="P:threonine biosynthetic process"/>
    <property type="evidence" value="ECO:0007669"/>
    <property type="project" value="UniProtKB-UniPathway"/>
</dbReference>
<dbReference type="SUPFAM" id="SSF55347">
    <property type="entry name" value="Glyceraldehyde-3-phosphate dehydrogenase-like, C-terminal domain"/>
    <property type="match status" value="1"/>
</dbReference>
<dbReference type="PROSITE" id="PS51671">
    <property type="entry name" value="ACT"/>
    <property type="match status" value="1"/>
</dbReference>
<dbReference type="UniPathway" id="UPA00050">
    <property type="reaction ID" value="UER00063"/>
</dbReference>
<keyword evidence="6" id="KW-0028">Amino-acid biosynthesis</keyword>
<keyword evidence="10" id="KW-0486">Methionine biosynthesis</keyword>
<dbReference type="EC" id="1.1.1.3" evidence="4"/>
<dbReference type="Gene3D" id="3.30.360.10">
    <property type="entry name" value="Dihydrodipicolinate Reductase, domain 2"/>
    <property type="match status" value="1"/>
</dbReference>
<dbReference type="GO" id="GO:0050661">
    <property type="term" value="F:NADP binding"/>
    <property type="evidence" value="ECO:0007669"/>
    <property type="project" value="InterPro"/>
</dbReference>
<dbReference type="InterPro" id="IPR045865">
    <property type="entry name" value="ACT-like_dom_sf"/>
</dbReference>
<comment type="pathway">
    <text evidence="1">Amino-acid biosynthesis; L-threonine biosynthesis; L-threonine from L-aspartate: step 3/5.</text>
</comment>
<dbReference type="AlphaFoldDB" id="A0A6J7EG66"/>
<dbReference type="Gene3D" id="3.30.70.260">
    <property type="match status" value="1"/>
</dbReference>
<evidence type="ECO:0000256" key="8">
    <source>
        <dbReference type="ARBA" id="ARBA00022857"/>
    </source>
</evidence>
<dbReference type="PANTHER" id="PTHR43331">
    <property type="entry name" value="HOMOSERINE DEHYDROGENASE"/>
    <property type="match status" value="1"/>
</dbReference>
<dbReference type="Pfam" id="PF01842">
    <property type="entry name" value="ACT"/>
    <property type="match status" value="1"/>
</dbReference>
<dbReference type="PROSITE" id="PS01042">
    <property type="entry name" value="HOMOSER_DHGENASE"/>
    <property type="match status" value="1"/>
</dbReference>
<organism evidence="12">
    <name type="scientific">freshwater metagenome</name>
    <dbReference type="NCBI Taxonomy" id="449393"/>
    <lineage>
        <taxon>unclassified sequences</taxon>
        <taxon>metagenomes</taxon>
        <taxon>ecological metagenomes</taxon>
    </lineage>
</organism>
<evidence type="ECO:0000256" key="4">
    <source>
        <dbReference type="ARBA" id="ARBA00013213"/>
    </source>
</evidence>
<evidence type="ECO:0000256" key="9">
    <source>
        <dbReference type="ARBA" id="ARBA00023002"/>
    </source>
</evidence>
<reference evidence="12" key="1">
    <citation type="submission" date="2020-05" db="EMBL/GenBank/DDBJ databases">
        <authorList>
            <person name="Chiriac C."/>
            <person name="Salcher M."/>
            <person name="Ghai R."/>
            <person name="Kavagutti S V."/>
        </authorList>
    </citation>
    <scope>NUCLEOTIDE SEQUENCE</scope>
</reference>
<dbReference type="GO" id="GO:0004412">
    <property type="term" value="F:homoserine dehydrogenase activity"/>
    <property type="evidence" value="ECO:0007669"/>
    <property type="project" value="UniProtKB-EC"/>
</dbReference>
<comment type="similarity">
    <text evidence="3">Belongs to the homoserine dehydrogenase family.</text>
</comment>